<evidence type="ECO:0000313" key="2">
    <source>
        <dbReference type="Proteomes" id="UP000823775"/>
    </source>
</evidence>
<evidence type="ECO:0000313" key="1">
    <source>
        <dbReference type="EMBL" id="MCD9641002.1"/>
    </source>
</evidence>
<name>A0ABS8V3M5_DATST</name>
<reference evidence="1 2" key="1">
    <citation type="journal article" date="2021" name="BMC Genomics">
        <title>Datura genome reveals duplications of psychoactive alkaloid biosynthetic genes and high mutation rate following tissue culture.</title>
        <authorList>
            <person name="Rajewski A."/>
            <person name="Carter-House D."/>
            <person name="Stajich J."/>
            <person name="Litt A."/>
        </authorList>
    </citation>
    <scope>NUCLEOTIDE SEQUENCE [LARGE SCALE GENOMIC DNA]</scope>
    <source>
        <strain evidence="1">AR-01</strain>
    </source>
</reference>
<dbReference type="Proteomes" id="UP000823775">
    <property type="component" value="Unassembled WGS sequence"/>
</dbReference>
<keyword evidence="2" id="KW-1185">Reference proteome</keyword>
<gene>
    <name evidence="1" type="ORF">HAX54_026800</name>
</gene>
<sequence>MSSLGVGATNFETVHQPGKNDVSGHTYPICKGCGKNYIGRCLVGSNAFFWYLSNLQGLWKDVHRE</sequence>
<organism evidence="1 2">
    <name type="scientific">Datura stramonium</name>
    <name type="common">Jimsonweed</name>
    <name type="synonym">Common thornapple</name>
    <dbReference type="NCBI Taxonomy" id="4076"/>
    <lineage>
        <taxon>Eukaryota</taxon>
        <taxon>Viridiplantae</taxon>
        <taxon>Streptophyta</taxon>
        <taxon>Embryophyta</taxon>
        <taxon>Tracheophyta</taxon>
        <taxon>Spermatophyta</taxon>
        <taxon>Magnoliopsida</taxon>
        <taxon>eudicotyledons</taxon>
        <taxon>Gunneridae</taxon>
        <taxon>Pentapetalae</taxon>
        <taxon>asterids</taxon>
        <taxon>lamiids</taxon>
        <taxon>Solanales</taxon>
        <taxon>Solanaceae</taxon>
        <taxon>Solanoideae</taxon>
        <taxon>Datureae</taxon>
        <taxon>Datura</taxon>
    </lineage>
</organism>
<accession>A0ABS8V3M5</accession>
<feature type="non-terminal residue" evidence="1">
    <location>
        <position position="65"/>
    </location>
</feature>
<comment type="caution">
    <text evidence="1">The sequence shown here is derived from an EMBL/GenBank/DDBJ whole genome shotgun (WGS) entry which is preliminary data.</text>
</comment>
<dbReference type="EMBL" id="JACEIK010003258">
    <property type="protein sequence ID" value="MCD9641002.1"/>
    <property type="molecule type" value="Genomic_DNA"/>
</dbReference>
<proteinExistence type="predicted"/>
<protein>
    <submittedName>
        <fullName evidence="1">Uncharacterized protein</fullName>
    </submittedName>
</protein>